<keyword evidence="1" id="KW-0812">Transmembrane</keyword>
<organism evidence="2 3">
    <name type="scientific">Viridibacillus arenosi FSL R5-213</name>
    <dbReference type="NCBI Taxonomy" id="1227360"/>
    <lineage>
        <taxon>Bacteria</taxon>
        <taxon>Bacillati</taxon>
        <taxon>Bacillota</taxon>
        <taxon>Bacilli</taxon>
        <taxon>Bacillales</taxon>
        <taxon>Caryophanaceae</taxon>
        <taxon>Viridibacillus</taxon>
    </lineage>
</organism>
<feature type="transmembrane region" description="Helical" evidence="1">
    <location>
        <begin position="12"/>
        <end position="30"/>
    </location>
</feature>
<keyword evidence="3" id="KW-1185">Reference proteome</keyword>
<name>W4EQF9_9BACL</name>
<dbReference type="RefSeq" id="WP_038186766.1">
    <property type="nucleotide sequence ID" value="NZ_ASQA01000034.1"/>
</dbReference>
<dbReference type="eggNOG" id="ENOG50335ZQ">
    <property type="taxonomic scope" value="Bacteria"/>
</dbReference>
<dbReference type="EMBL" id="ASQA01000034">
    <property type="protein sequence ID" value="ETT82242.1"/>
    <property type="molecule type" value="Genomic_DNA"/>
</dbReference>
<dbReference type="AlphaFoldDB" id="W4EQF9"/>
<accession>W4EQF9</accession>
<gene>
    <name evidence="2" type="ORF">C176_14667</name>
</gene>
<keyword evidence="1" id="KW-1133">Transmembrane helix</keyword>
<evidence type="ECO:0008006" key="4">
    <source>
        <dbReference type="Google" id="ProtNLM"/>
    </source>
</evidence>
<comment type="caution">
    <text evidence="2">The sequence shown here is derived from an EMBL/GenBank/DDBJ whole genome shotgun (WGS) entry which is preliminary data.</text>
</comment>
<protein>
    <recommendedName>
        <fullName evidence="4">ComG operon protein 5</fullName>
    </recommendedName>
</protein>
<proteinExistence type="predicted"/>
<evidence type="ECO:0000256" key="1">
    <source>
        <dbReference type="SAM" id="Phobius"/>
    </source>
</evidence>
<keyword evidence="1" id="KW-0472">Membrane</keyword>
<reference evidence="2 3" key="1">
    <citation type="journal article" date="2014" name="BMC Genomics">
        <title>Genomic comparison of sporeforming bacilli isolated from milk.</title>
        <authorList>
            <person name="Moreno Switt A.I."/>
            <person name="Andrus A.D."/>
            <person name="Ranieri M.L."/>
            <person name="Orsi R.H."/>
            <person name="Ivy R."/>
            <person name="den Bakker H.C."/>
            <person name="Martin N.H."/>
            <person name="Wiedmann M."/>
            <person name="Boor K.J."/>
        </authorList>
    </citation>
    <scope>NUCLEOTIDE SEQUENCE [LARGE SCALE GENOMIC DNA]</scope>
    <source>
        <strain evidence="2 3">FSL R5-213</strain>
    </source>
</reference>
<sequence length="100" mass="11537">MWNDKGNSLPETLLTLVIILTIFGTLLPALQMMKVTLSDKKMALYAAETAYQASQRVEQGEQLQGSRTVENINYRWYFTNNEVCVFYENLKGQQQKCIRP</sequence>
<dbReference type="Proteomes" id="UP000019062">
    <property type="component" value="Unassembled WGS sequence"/>
</dbReference>
<evidence type="ECO:0000313" key="3">
    <source>
        <dbReference type="Proteomes" id="UP000019062"/>
    </source>
</evidence>
<evidence type="ECO:0000313" key="2">
    <source>
        <dbReference type="EMBL" id="ETT82242.1"/>
    </source>
</evidence>